<dbReference type="PANTHER" id="PTHR37302:SF1">
    <property type="entry name" value="PROTEIN DINB"/>
    <property type="match status" value="1"/>
</dbReference>
<dbReference type="EMBL" id="CAJVAS010000014">
    <property type="protein sequence ID" value="CAG7632384.1"/>
    <property type="molecule type" value="Genomic_DNA"/>
</dbReference>
<keyword evidence="4" id="KW-1185">Reference proteome</keyword>
<keyword evidence="1 2" id="KW-0479">Metal-binding</keyword>
<proteinExistence type="predicted"/>
<dbReference type="Proteomes" id="UP000693672">
    <property type="component" value="Unassembled WGS sequence"/>
</dbReference>
<dbReference type="Pfam" id="PF05163">
    <property type="entry name" value="DinB"/>
    <property type="match status" value="1"/>
</dbReference>
<name>A0A916NJB3_9BACL</name>
<dbReference type="PANTHER" id="PTHR37302">
    <property type="entry name" value="SLR1116 PROTEIN"/>
    <property type="match status" value="1"/>
</dbReference>
<comment type="caution">
    <text evidence="3">The sequence shown here is derived from an EMBL/GenBank/DDBJ whole genome shotgun (WGS) entry which is preliminary data.</text>
</comment>
<feature type="binding site" evidence="2">
    <location>
        <position position="47"/>
    </location>
    <ligand>
        <name>a divalent metal cation</name>
        <dbReference type="ChEBI" id="CHEBI:60240"/>
    </ligand>
</feature>
<dbReference type="AlphaFoldDB" id="A0A916NJB3"/>
<dbReference type="RefSeq" id="WP_218093132.1">
    <property type="nucleotide sequence ID" value="NZ_CAJVAS010000014.1"/>
</dbReference>
<feature type="binding site" evidence="2">
    <location>
        <position position="139"/>
    </location>
    <ligand>
        <name>a divalent metal cation</name>
        <dbReference type="ChEBI" id="CHEBI:60240"/>
    </ligand>
</feature>
<organism evidence="3 4">
    <name type="scientific">Paenibacillus solanacearum</name>
    <dbReference type="NCBI Taxonomy" id="2048548"/>
    <lineage>
        <taxon>Bacteria</taxon>
        <taxon>Bacillati</taxon>
        <taxon>Bacillota</taxon>
        <taxon>Bacilli</taxon>
        <taxon>Bacillales</taxon>
        <taxon>Paenibacillaceae</taxon>
        <taxon>Paenibacillus</taxon>
    </lineage>
</organism>
<dbReference type="InterPro" id="IPR007837">
    <property type="entry name" value="DinB"/>
</dbReference>
<dbReference type="GO" id="GO:0046872">
    <property type="term" value="F:metal ion binding"/>
    <property type="evidence" value="ECO:0007669"/>
    <property type="project" value="UniProtKB-KW"/>
</dbReference>
<feature type="binding site" evidence="2">
    <location>
        <position position="135"/>
    </location>
    <ligand>
        <name>a divalent metal cation</name>
        <dbReference type="ChEBI" id="CHEBI:60240"/>
    </ligand>
</feature>
<evidence type="ECO:0000256" key="2">
    <source>
        <dbReference type="PIRSR" id="PIRSR607837-1"/>
    </source>
</evidence>
<gene>
    <name evidence="3" type="ORF">PAESOLCIP111_03374</name>
</gene>
<evidence type="ECO:0000313" key="4">
    <source>
        <dbReference type="Proteomes" id="UP000693672"/>
    </source>
</evidence>
<evidence type="ECO:0000313" key="3">
    <source>
        <dbReference type="EMBL" id="CAG7632384.1"/>
    </source>
</evidence>
<reference evidence="3" key="1">
    <citation type="submission" date="2021-06" db="EMBL/GenBank/DDBJ databases">
        <authorList>
            <person name="Criscuolo A."/>
        </authorList>
    </citation>
    <scope>NUCLEOTIDE SEQUENCE</scope>
    <source>
        <strain evidence="3">CIP111600</strain>
    </source>
</reference>
<accession>A0A916NJB3</accession>
<evidence type="ECO:0008006" key="5">
    <source>
        <dbReference type="Google" id="ProtNLM"/>
    </source>
</evidence>
<protein>
    <recommendedName>
        <fullName evidence="5">Damage-inducible protein DinB</fullName>
    </recommendedName>
</protein>
<sequence>MSNAVTMYHFHVWANQTMINRLKELPRDVYTQQVQSIFPCVSKVLAHIYFVDLSWFHIVSGIGMKEAMGLALQQQEETESGSLEELEAKYADLSVRFKALLESQDDLERAIVLDNPYAGVRSTKLSEMVLQTVNHATYHRGNISAMLRQMGHASVMTEYALFWYQDESQAAEAASTAG</sequence>
<evidence type="ECO:0000256" key="1">
    <source>
        <dbReference type="ARBA" id="ARBA00022723"/>
    </source>
</evidence>